<dbReference type="Proteomes" id="UP000481153">
    <property type="component" value="Unassembled WGS sequence"/>
</dbReference>
<evidence type="ECO:0000313" key="4">
    <source>
        <dbReference type="Proteomes" id="UP000481153"/>
    </source>
</evidence>
<feature type="region of interest" description="Disordered" evidence="1">
    <location>
        <begin position="224"/>
        <end position="249"/>
    </location>
</feature>
<dbReference type="InterPro" id="IPR050113">
    <property type="entry name" value="Ub_conjugating_enzyme"/>
</dbReference>
<reference evidence="3 4" key="1">
    <citation type="submission" date="2019-07" db="EMBL/GenBank/DDBJ databases">
        <title>Genomics analysis of Aphanomyces spp. identifies a new class of oomycete effector associated with host adaptation.</title>
        <authorList>
            <person name="Gaulin E."/>
        </authorList>
    </citation>
    <scope>NUCLEOTIDE SEQUENCE [LARGE SCALE GENOMIC DNA]</scope>
    <source>
        <strain evidence="3 4">ATCC 201684</strain>
    </source>
</reference>
<dbReference type="Pfam" id="PF00179">
    <property type="entry name" value="UQ_con"/>
    <property type="match status" value="1"/>
</dbReference>
<sequence>MGDRQAANEEQLSELQKYRSQTMKDYGLMIEYKHMKQHVPSGIYVLPNFDEPRLWHGVIFIHQGLYRHGIFKFSIRIPESYNGIGTYPKVTFFTKVFHPFVYPESNELDLLPKFPTWDPDLHYIVSVLVYMKSIFYTKEFSSDLRRVANNKALDMFRRHPEAYVEQVDACVERSLENTYQNEPGSSLRFTKPIPAHEKLRQDFLQKFGGQDNDIANLNDTIMDTMDPMETRPRTAGSNAATEIEDESMA</sequence>
<dbReference type="PANTHER" id="PTHR24067">
    <property type="entry name" value="UBIQUITIN-CONJUGATING ENZYME E2"/>
    <property type="match status" value="1"/>
</dbReference>
<accession>A0A6G0WUS8</accession>
<proteinExistence type="predicted"/>
<organism evidence="3 4">
    <name type="scientific">Aphanomyces euteiches</name>
    <dbReference type="NCBI Taxonomy" id="100861"/>
    <lineage>
        <taxon>Eukaryota</taxon>
        <taxon>Sar</taxon>
        <taxon>Stramenopiles</taxon>
        <taxon>Oomycota</taxon>
        <taxon>Saprolegniomycetes</taxon>
        <taxon>Saprolegniales</taxon>
        <taxon>Verrucalvaceae</taxon>
        <taxon>Aphanomyces</taxon>
    </lineage>
</organism>
<evidence type="ECO:0000256" key="1">
    <source>
        <dbReference type="SAM" id="MobiDB-lite"/>
    </source>
</evidence>
<dbReference type="VEuPathDB" id="FungiDB:AeMF1_009801"/>
<evidence type="ECO:0000313" key="3">
    <source>
        <dbReference type="EMBL" id="KAF0731222.1"/>
    </source>
</evidence>
<dbReference type="InterPro" id="IPR000608">
    <property type="entry name" value="UBC"/>
</dbReference>
<dbReference type="PROSITE" id="PS50127">
    <property type="entry name" value="UBC_2"/>
    <property type="match status" value="1"/>
</dbReference>
<dbReference type="InterPro" id="IPR016135">
    <property type="entry name" value="UBQ-conjugating_enzyme/RWD"/>
</dbReference>
<dbReference type="AlphaFoldDB" id="A0A6G0WUS8"/>
<dbReference type="SUPFAM" id="SSF54495">
    <property type="entry name" value="UBC-like"/>
    <property type="match status" value="1"/>
</dbReference>
<comment type="caution">
    <text evidence="3">The sequence shown here is derived from an EMBL/GenBank/DDBJ whole genome shotgun (WGS) entry which is preliminary data.</text>
</comment>
<gene>
    <name evidence="3" type="ORF">Ae201684_011483</name>
</gene>
<name>A0A6G0WUS8_9STRA</name>
<protein>
    <recommendedName>
        <fullName evidence="2">UBC core domain-containing protein</fullName>
    </recommendedName>
</protein>
<dbReference type="SMART" id="SM00212">
    <property type="entry name" value="UBCc"/>
    <property type="match status" value="1"/>
</dbReference>
<feature type="domain" description="UBC core" evidence="2">
    <location>
        <begin position="23"/>
        <end position="176"/>
    </location>
</feature>
<dbReference type="Gene3D" id="3.10.110.10">
    <property type="entry name" value="Ubiquitin Conjugating Enzyme"/>
    <property type="match status" value="1"/>
</dbReference>
<dbReference type="CDD" id="cd23814">
    <property type="entry name" value="UEV_AKTIP"/>
    <property type="match status" value="1"/>
</dbReference>
<dbReference type="EMBL" id="VJMJ01000146">
    <property type="protein sequence ID" value="KAF0731222.1"/>
    <property type="molecule type" value="Genomic_DNA"/>
</dbReference>
<evidence type="ECO:0000259" key="2">
    <source>
        <dbReference type="PROSITE" id="PS50127"/>
    </source>
</evidence>
<keyword evidence="4" id="KW-1185">Reference proteome</keyword>